<name>N1MKL2_9SPHN</name>
<comment type="caution">
    <text evidence="1">The sequence shown here is derived from an EMBL/GenBank/DDBJ whole genome shotgun (WGS) entry which is preliminary data.</text>
</comment>
<dbReference type="InterPro" id="IPR018724">
    <property type="entry name" value="2OG-Fe_dioxygenase"/>
</dbReference>
<evidence type="ECO:0000313" key="1">
    <source>
        <dbReference type="EMBL" id="CCW17269.1"/>
    </source>
</evidence>
<dbReference type="Gene3D" id="2.60.120.620">
    <property type="entry name" value="q2cbj1_9rhob like domain"/>
    <property type="match status" value="1"/>
</dbReference>
<evidence type="ECO:0000313" key="2">
    <source>
        <dbReference type="Proteomes" id="UP000013201"/>
    </source>
</evidence>
<accession>N1MKL2</accession>
<dbReference type="EMBL" id="CAVK010000072">
    <property type="protein sequence ID" value="CCW17269.1"/>
    <property type="molecule type" value="Genomic_DNA"/>
</dbReference>
<reference evidence="2" key="2">
    <citation type="submission" date="2013-04" db="EMBL/GenBank/DDBJ databases">
        <title>Bisphenol A degrading Sphingobium sp. strain BiD32.</title>
        <authorList>
            <person name="Nielsen J.L."/>
            <person name="Zhou N.A."/>
            <person name="Kjeldal H."/>
        </authorList>
    </citation>
    <scope>NUCLEOTIDE SEQUENCE [LARGE SCALE GENOMIC DNA]</scope>
    <source>
        <strain evidence="2">BiD32</strain>
    </source>
</reference>
<dbReference type="AlphaFoldDB" id="N1MKL2"/>
<reference evidence="1 2" key="1">
    <citation type="submission" date="2013-03" db="EMBL/GenBank/DDBJ databases">
        <authorList>
            <person name="Le V."/>
        </authorList>
    </citation>
    <scope>NUCLEOTIDE SEQUENCE [LARGE SCALE GENOMIC DNA]</scope>
    <source>
        <strain evidence="1 2">BiD32</strain>
    </source>
</reference>
<keyword evidence="2" id="KW-1185">Reference proteome</keyword>
<dbReference type="Proteomes" id="UP000013201">
    <property type="component" value="Unassembled WGS sequence"/>
</dbReference>
<organism evidence="1 2">
    <name type="scientific">Sphingobium indicum BiD32</name>
    <dbReference type="NCBI Taxonomy" id="1301087"/>
    <lineage>
        <taxon>Bacteria</taxon>
        <taxon>Pseudomonadati</taxon>
        <taxon>Pseudomonadota</taxon>
        <taxon>Alphaproteobacteria</taxon>
        <taxon>Sphingomonadales</taxon>
        <taxon>Sphingomonadaceae</taxon>
        <taxon>Sphingobium</taxon>
    </lineage>
</organism>
<dbReference type="Pfam" id="PF10014">
    <property type="entry name" value="2OG-Fe_Oxy_2"/>
    <property type="match status" value="1"/>
</dbReference>
<dbReference type="GO" id="GO:0051213">
    <property type="term" value="F:dioxygenase activity"/>
    <property type="evidence" value="ECO:0007669"/>
    <property type="project" value="InterPro"/>
</dbReference>
<gene>
    <name evidence="1" type="ORF">EBBID32_16080</name>
</gene>
<protein>
    <submittedName>
        <fullName evidence="1">Uncharacterized protein-like protein</fullName>
    </submittedName>
</protein>
<proteinExistence type="predicted"/>
<sequence>MVLDGGQIRTLPPRPHYQSRDYNPLNGGIERWFAQVKPEVLGGAVFRQLLALCVDIFAVRDVACEIEAHQFRIEAGEVEGRPTPEGMHRDGVDWVGVFLVGRCNVVAGTTRIAIDGVPAITEFTLKDPLDAVFIDDRRVRHGVTPINRLVPGVEAHRDVLVLTFRYA</sequence>